<accession>A0A2M8ERJ1</accession>
<dbReference type="SMART" id="SM00490">
    <property type="entry name" value="HELICc"/>
    <property type="match status" value="1"/>
</dbReference>
<dbReference type="InterPro" id="IPR001650">
    <property type="entry name" value="Helicase_C-like"/>
</dbReference>
<evidence type="ECO:0000256" key="2">
    <source>
        <dbReference type="ARBA" id="ARBA00022806"/>
    </source>
</evidence>
<dbReference type="PANTHER" id="PTHR47964">
    <property type="entry name" value="ATP-DEPENDENT DNA HELICASE HOMOLOG RECG, CHLOROPLASTIC"/>
    <property type="match status" value="1"/>
</dbReference>
<dbReference type="AlphaFoldDB" id="A0A2M8ERJ1"/>
<dbReference type="Proteomes" id="UP000230228">
    <property type="component" value="Unassembled WGS sequence"/>
</dbReference>
<evidence type="ECO:0000259" key="3">
    <source>
        <dbReference type="PROSITE" id="PS51194"/>
    </source>
</evidence>
<evidence type="ECO:0000313" key="4">
    <source>
        <dbReference type="EMBL" id="PJC25354.1"/>
    </source>
</evidence>
<keyword evidence="2 4" id="KW-0347">Helicase</keyword>
<keyword evidence="2 4" id="KW-0547">Nucleotide-binding</keyword>
<feature type="domain" description="Helicase C-terminal" evidence="3">
    <location>
        <begin position="1"/>
        <end position="126"/>
    </location>
</feature>
<keyword evidence="2 4" id="KW-0067">ATP-binding</keyword>
<keyword evidence="1" id="KW-0378">Hydrolase</keyword>
<dbReference type="GO" id="GO:0006281">
    <property type="term" value="P:DNA repair"/>
    <property type="evidence" value="ECO:0007669"/>
    <property type="project" value="InterPro"/>
</dbReference>
<dbReference type="Pfam" id="PF00271">
    <property type="entry name" value="Helicase_C"/>
    <property type="match status" value="1"/>
</dbReference>
<sequence length="192" mass="21547">SVKSEYEKLSKKLFPEYKVAMIHGQMPAKEKEKIMNEFRDGKTKILVATSVIEVGVDVPNATAIIIEGAERFGLAQLHQLRGRVMRSCHQSHCFVFTESNSQKALSRLKFLKEAKNGFELAEYDLKFRGSGELAGKKQWGISDVGMEALKNLKMVEAARTEAQNILASDPELISYPLLAEKLSSQNSEIHFE</sequence>
<gene>
    <name evidence="4" type="ORF">CO056_00670</name>
</gene>
<dbReference type="EMBL" id="PFSH01000011">
    <property type="protein sequence ID" value="PJC25354.1"/>
    <property type="molecule type" value="Genomic_DNA"/>
</dbReference>
<evidence type="ECO:0000313" key="5">
    <source>
        <dbReference type="Proteomes" id="UP000230228"/>
    </source>
</evidence>
<dbReference type="PANTHER" id="PTHR47964:SF1">
    <property type="entry name" value="ATP-DEPENDENT DNA HELICASE HOMOLOG RECG, CHLOROPLASTIC"/>
    <property type="match status" value="1"/>
</dbReference>
<dbReference type="PROSITE" id="PS51194">
    <property type="entry name" value="HELICASE_CTER"/>
    <property type="match status" value="1"/>
</dbReference>
<proteinExistence type="predicted"/>
<dbReference type="GO" id="GO:0016787">
    <property type="term" value="F:hydrolase activity"/>
    <property type="evidence" value="ECO:0007669"/>
    <property type="project" value="UniProtKB-KW"/>
</dbReference>
<dbReference type="Pfam" id="PF19833">
    <property type="entry name" value="RecG_dom3_C"/>
    <property type="match status" value="1"/>
</dbReference>
<dbReference type="SUPFAM" id="SSF52540">
    <property type="entry name" value="P-loop containing nucleoside triphosphate hydrolases"/>
    <property type="match status" value="1"/>
</dbReference>
<dbReference type="GO" id="GO:0003678">
    <property type="term" value="F:DNA helicase activity"/>
    <property type="evidence" value="ECO:0007669"/>
    <property type="project" value="TreeGrafter"/>
</dbReference>
<organism evidence="4 5">
    <name type="scientific">Candidatus Tagabacteria bacterium CG_4_9_14_0_2_um_filter_41_11</name>
    <dbReference type="NCBI Taxonomy" id="1975019"/>
    <lineage>
        <taxon>Bacteria</taxon>
        <taxon>Candidatus Tagaibacteriota</taxon>
    </lineage>
</organism>
<dbReference type="InterPro" id="IPR047112">
    <property type="entry name" value="RecG/Mfd"/>
</dbReference>
<dbReference type="InterPro" id="IPR045562">
    <property type="entry name" value="RecG_dom3_C"/>
</dbReference>
<dbReference type="Gene3D" id="3.40.50.300">
    <property type="entry name" value="P-loop containing nucleotide triphosphate hydrolases"/>
    <property type="match status" value="1"/>
</dbReference>
<comment type="caution">
    <text evidence="4">The sequence shown here is derived from an EMBL/GenBank/DDBJ whole genome shotgun (WGS) entry which is preliminary data.</text>
</comment>
<feature type="non-terminal residue" evidence="4">
    <location>
        <position position="1"/>
    </location>
</feature>
<evidence type="ECO:0000256" key="1">
    <source>
        <dbReference type="ARBA" id="ARBA00022801"/>
    </source>
</evidence>
<protein>
    <submittedName>
        <fullName evidence="4">DNA helicase RecG</fullName>
    </submittedName>
</protein>
<reference evidence="5" key="1">
    <citation type="submission" date="2017-09" db="EMBL/GenBank/DDBJ databases">
        <title>Depth-based differentiation of microbial function through sediment-hosted aquifers and enrichment of novel symbionts in the deep terrestrial subsurface.</title>
        <authorList>
            <person name="Probst A.J."/>
            <person name="Ladd B."/>
            <person name="Jarett J.K."/>
            <person name="Geller-Mcgrath D.E."/>
            <person name="Sieber C.M.K."/>
            <person name="Emerson J.B."/>
            <person name="Anantharaman K."/>
            <person name="Thomas B.C."/>
            <person name="Malmstrom R."/>
            <person name="Stieglmeier M."/>
            <person name="Klingl A."/>
            <person name="Woyke T."/>
            <person name="Ryan C.M."/>
            <person name="Banfield J.F."/>
        </authorList>
    </citation>
    <scope>NUCLEOTIDE SEQUENCE [LARGE SCALE GENOMIC DNA]</scope>
</reference>
<dbReference type="InterPro" id="IPR027417">
    <property type="entry name" value="P-loop_NTPase"/>
</dbReference>
<name>A0A2M8ERJ1_9BACT</name>